<sequence>MSIKLFVAGLPHNMTEIELLELFSNHVLVHELNIVKEGTRSLCYGFVQVQNQAFAQRAIDALNGKLIDNRKLVVRLANEKNPARTY</sequence>
<name>C6XUN0_PEDHD</name>
<proteinExistence type="predicted"/>
<evidence type="ECO:0000313" key="3">
    <source>
        <dbReference type="EMBL" id="ACU03880.1"/>
    </source>
</evidence>
<dbReference type="RefSeq" id="WP_015807494.1">
    <property type="nucleotide sequence ID" value="NC_013061.1"/>
</dbReference>
<accession>C6XUN0</accession>
<dbReference type="InterPro" id="IPR035979">
    <property type="entry name" value="RBD_domain_sf"/>
</dbReference>
<dbReference type="InterPro" id="IPR050502">
    <property type="entry name" value="Euk_RNA-bind_prot"/>
</dbReference>
<dbReference type="EMBL" id="CP001681">
    <property type="protein sequence ID" value="ACU03880.1"/>
    <property type="molecule type" value="Genomic_DNA"/>
</dbReference>
<dbReference type="PROSITE" id="PS50102">
    <property type="entry name" value="RRM"/>
    <property type="match status" value="1"/>
</dbReference>
<dbReference type="GO" id="GO:0003729">
    <property type="term" value="F:mRNA binding"/>
    <property type="evidence" value="ECO:0007669"/>
    <property type="project" value="TreeGrafter"/>
</dbReference>
<dbReference type="AlphaFoldDB" id="C6XUN0"/>
<dbReference type="KEGG" id="phe:Phep_1669"/>
<dbReference type="Gene3D" id="3.30.70.330">
    <property type="match status" value="1"/>
</dbReference>
<keyword evidence="4" id="KW-1185">Reference proteome</keyword>
<evidence type="ECO:0000313" key="4">
    <source>
        <dbReference type="Proteomes" id="UP000000852"/>
    </source>
</evidence>
<dbReference type="STRING" id="485917.Phep_1669"/>
<dbReference type="SUPFAM" id="SSF54928">
    <property type="entry name" value="RNA-binding domain, RBD"/>
    <property type="match status" value="1"/>
</dbReference>
<reference evidence="3 4" key="1">
    <citation type="journal article" date="2009" name="Stand. Genomic Sci.">
        <title>Complete genome sequence of Pedobacter heparinus type strain (HIM 762-3).</title>
        <authorList>
            <person name="Han C."/>
            <person name="Spring S."/>
            <person name="Lapidus A."/>
            <person name="Del Rio T.G."/>
            <person name="Tice H."/>
            <person name="Copeland A."/>
            <person name="Cheng J.F."/>
            <person name="Lucas S."/>
            <person name="Chen F."/>
            <person name="Nolan M."/>
            <person name="Bruce D."/>
            <person name="Goodwin L."/>
            <person name="Pitluck S."/>
            <person name="Ivanova N."/>
            <person name="Mavromatis K."/>
            <person name="Mikhailova N."/>
            <person name="Pati A."/>
            <person name="Chen A."/>
            <person name="Palaniappan K."/>
            <person name="Land M."/>
            <person name="Hauser L."/>
            <person name="Chang Y.J."/>
            <person name="Jeffries C.C."/>
            <person name="Saunders E."/>
            <person name="Chertkov O."/>
            <person name="Brettin T."/>
            <person name="Goker M."/>
            <person name="Rohde M."/>
            <person name="Bristow J."/>
            <person name="Eisen J.A."/>
            <person name="Markowitz V."/>
            <person name="Hugenholtz P."/>
            <person name="Kyrpides N.C."/>
            <person name="Klenk H.P."/>
            <person name="Detter J.C."/>
        </authorList>
    </citation>
    <scope>NUCLEOTIDE SEQUENCE [LARGE SCALE GENOMIC DNA]</scope>
    <source>
        <strain evidence="4">ATCC 13125 / DSM 2366 / CIP 104194 / JCM 7457 / NBRC 12017 / NCIMB 9290 / NRRL B-14731 / HIM 762-3</strain>
    </source>
</reference>
<dbReference type="OrthoDB" id="797376at2"/>
<dbReference type="Pfam" id="PF00076">
    <property type="entry name" value="RRM_1"/>
    <property type="match status" value="1"/>
</dbReference>
<keyword evidence="1" id="KW-0694">RNA-binding</keyword>
<evidence type="ECO:0000256" key="1">
    <source>
        <dbReference type="ARBA" id="ARBA00022884"/>
    </source>
</evidence>
<gene>
    <name evidence="3" type="ordered locus">Phep_1669</name>
</gene>
<dbReference type="eggNOG" id="COG0724">
    <property type="taxonomic scope" value="Bacteria"/>
</dbReference>
<dbReference type="Proteomes" id="UP000000852">
    <property type="component" value="Chromosome"/>
</dbReference>
<dbReference type="PANTHER" id="PTHR48025">
    <property type="entry name" value="OS02G0815200 PROTEIN"/>
    <property type="match status" value="1"/>
</dbReference>
<dbReference type="HOGENOM" id="CLU_012062_28_8_10"/>
<dbReference type="PANTHER" id="PTHR48025:SF1">
    <property type="entry name" value="RRM DOMAIN-CONTAINING PROTEIN"/>
    <property type="match status" value="1"/>
</dbReference>
<feature type="domain" description="RRM" evidence="2">
    <location>
        <begin position="3"/>
        <end position="79"/>
    </location>
</feature>
<evidence type="ECO:0000259" key="2">
    <source>
        <dbReference type="PROSITE" id="PS50102"/>
    </source>
</evidence>
<dbReference type="InterPro" id="IPR012677">
    <property type="entry name" value="Nucleotide-bd_a/b_plait_sf"/>
</dbReference>
<dbReference type="InterPro" id="IPR000504">
    <property type="entry name" value="RRM_dom"/>
</dbReference>
<protein>
    <submittedName>
        <fullName evidence="3">RNP-1 like RNA-binding protein</fullName>
    </submittedName>
</protein>
<dbReference type="SMART" id="SM00360">
    <property type="entry name" value="RRM"/>
    <property type="match status" value="1"/>
</dbReference>
<organism evidence="3 4">
    <name type="scientific">Pedobacter heparinus (strain ATCC 13125 / DSM 2366 / CIP 104194 / JCM 7457 / NBRC 12017 / NCIMB 9290 / NRRL B-14731 / HIM 762-3)</name>
    <dbReference type="NCBI Taxonomy" id="485917"/>
    <lineage>
        <taxon>Bacteria</taxon>
        <taxon>Pseudomonadati</taxon>
        <taxon>Bacteroidota</taxon>
        <taxon>Sphingobacteriia</taxon>
        <taxon>Sphingobacteriales</taxon>
        <taxon>Sphingobacteriaceae</taxon>
        <taxon>Pedobacter</taxon>
    </lineage>
</organism>